<dbReference type="GeneID" id="61130974"/>
<organism evidence="1 2">
    <name type="scientific">Nocardia farcinica</name>
    <dbReference type="NCBI Taxonomy" id="37329"/>
    <lineage>
        <taxon>Bacteria</taxon>
        <taxon>Bacillati</taxon>
        <taxon>Actinomycetota</taxon>
        <taxon>Actinomycetes</taxon>
        <taxon>Mycobacteriales</taxon>
        <taxon>Nocardiaceae</taxon>
        <taxon>Nocardia</taxon>
    </lineage>
</organism>
<sequence length="141" mass="14273">MADAPTPAGNPPHEPVLVTLSTPARRSLVAGLVRPVTPRPEAPVLHADGSDAEVADFLAAIAHAETGYLARTDSGPRALAVVAATAAALCGEDIRAALAAPDLAFLTALKPPAIEAVRGVLLAVETEQPEAVRAALAVLEP</sequence>
<accession>A0A0H5NZN1</accession>
<dbReference type="KEGG" id="nfr:ERS450000_04109"/>
<dbReference type="OMA" id="QRPPVMT"/>
<dbReference type="AlphaFoldDB" id="A0A0H5NZN1"/>
<protein>
    <submittedName>
        <fullName evidence="1">Uncharacterized protein</fullName>
    </submittedName>
</protein>
<evidence type="ECO:0000313" key="2">
    <source>
        <dbReference type="Proteomes" id="UP000057820"/>
    </source>
</evidence>
<reference evidence="2" key="1">
    <citation type="submission" date="2015-03" db="EMBL/GenBank/DDBJ databases">
        <authorList>
            <consortium name="Pathogen Informatics"/>
        </authorList>
    </citation>
    <scope>NUCLEOTIDE SEQUENCE [LARGE SCALE GENOMIC DNA]</scope>
    <source>
        <strain evidence="2">NCTC11134</strain>
        <plasmid evidence="2">2</plasmid>
    </source>
</reference>
<keyword evidence="1" id="KW-0614">Plasmid</keyword>
<dbReference type="Proteomes" id="UP000057820">
    <property type="component" value="Plasmid 2"/>
</dbReference>
<gene>
    <name evidence="1" type="ORF">ERS450000_04109</name>
</gene>
<geneLocation type="plasmid" evidence="1">
    <name>2</name>
</geneLocation>
<proteinExistence type="predicted"/>
<evidence type="ECO:0000313" key="1">
    <source>
        <dbReference type="EMBL" id="CRY80917.1"/>
    </source>
</evidence>
<dbReference type="RefSeq" id="WP_011206661.1">
    <property type="nucleotide sequence ID" value="NZ_CAACYE020000001.1"/>
</dbReference>
<dbReference type="EMBL" id="LN868939">
    <property type="protein sequence ID" value="CRY80917.1"/>
    <property type="molecule type" value="Genomic_DNA"/>
</dbReference>
<name>A0A0H5NZN1_NOCFR</name>